<evidence type="ECO:0008006" key="4">
    <source>
        <dbReference type="Google" id="ProtNLM"/>
    </source>
</evidence>
<feature type="region of interest" description="Disordered" evidence="1">
    <location>
        <begin position="238"/>
        <end position="261"/>
    </location>
</feature>
<feature type="compositionally biased region" description="Basic and acidic residues" evidence="1">
    <location>
        <begin position="106"/>
        <end position="130"/>
    </location>
</feature>
<dbReference type="PANTHER" id="PTHR14038">
    <property type="entry name" value="BAT2 HLA-B-ASSOCIATED TRANSCRIPT 2"/>
    <property type="match status" value="1"/>
</dbReference>
<reference evidence="3" key="1">
    <citation type="journal article" date="2017" name="PLoS ONE">
        <title>The Agassiz's desert tortoise genome provides a resource for the conservation of a threatened species.</title>
        <authorList>
            <person name="Tollis M."/>
            <person name="DeNardo D.F."/>
            <person name="Cornelius J.A."/>
            <person name="Dolby G.A."/>
            <person name="Edwards T."/>
            <person name="Henen B.T."/>
            <person name="Karl A.E."/>
            <person name="Murphy R.W."/>
            <person name="Kusumi K."/>
        </authorList>
    </citation>
    <scope>NUCLEOTIDE SEQUENCE [LARGE SCALE GENOMIC DNA]</scope>
</reference>
<organism evidence="2 3">
    <name type="scientific">Gopherus agassizii</name>
    <name type="common">Agassiz's desert tortoise</name>
    <dbReference type="NCBI Taxonomy" id="38772"/>
    <lineage>
        <taxon>Eukaryota</taxon>
        <taxon>Metazoa</taxon>
        <taxon>Chordata</taxon>
        <taxon>Craniata</taxon>
        <taxon>Vertebrata</taxon>
        <taxon>Euteleostomi</taxon>
        <taxon>Archelosauria</taxon>
        <taxon>Testudinata</taxon>
        <taxon>Testudines</taxon>
        <taxon>Cryptodira</taxon>
        <taxon>Durocryptodira</taxon>
        <taxon>Testudinoidea</taxon>
        <taxon>Testudinidae</taxon>
        <taxon>Gopherus</taxon>
    </lineage>
</organism>
<accession>A0A452H1M8</accession>
<feature type="region of interest" description="Disordered" evidence="1">
    <location>
        <begin position="1"/>
        <end position="225"/>
    </location>
</feature>
<dbReference type="AlphaFoldDB" id="A0A452H1M8"/>
<sequence>PVSPQMYPPYLPFPPPYGPQGAYRYPTPDAQRFPRLAGPRPSQPPQRAAEPVSRPPVLRQDDLKEFDELDQENDEGWAGAHEEVDYTEKLKFSDEEDGKESDEEGAEKHQDSEGPGPEGKKAGSPKEELPPVKAAWAEGAKEPSAAPAPRPLPPPPPPPNRGNWGQPNDFPVSVGGGACPPAPEDEDEAWRQRRKQSSSEISAAVERARRRRAEEERRMQEERRAACAEKLKRLDEKFGAPDKPLRSRVVPSPPVVPAPKEVPEVLEEPVVVPAPPAAPAMPKTEPKGETVVPPRQQPPAQTLGYSKYQKSLPPRFQRQQQVTAGGLLGGAVLEEGVRGGLTGGGCSLA</sequence>
<feature type="compositionally biased region" description="Basic and acidic residues" evidence="1">
    <location>
        <begin position="80"/>
        <end position="93"/>
    </location>
</feature>
<feature type="compositionally biased region" description="Pro residues" evidence="1">
    <location>
        <begin position="1"/>
        <end position="18"/>
    </location>
</feature>
<evidence type="ECO:0000313" key="2">
    <source>
        <dbReference type="Ensembl" id="ENSGAGP00000008393.1"/>
    </source>
</evidence>
<keyword evidence="3" id="KW-1185">Reference proteome</keyword>
<dbReference type="Proteomes" id="UP000291020">
    <property type="component" value="Unassembled WGS sequence"/>
</dbReference>
<feature type="compositionally biased region" description="Acidic residues" evidence="1">
    <location>
        <begin position="94"/>
        <end position="105"/>
    </location>
</feature>
<dbReference type="PANTHER" id="PTHR14038:SF5">
    <property type="entry name" value="PROTEIN PRRC2A"/>
    <property type="match status" value="1"/>
</dbReference>
<reference evidence="2" key="3">
    <citation type="submission" date="2025-09" db="UniProtKB">
        <authorList>
            <consortium name="Ensembl"/>
        </authorList>
    </citation>
    <scope>IDENTIFICATION</scope>
</reference>
<protein>
    <recommendedName>
        <fullName evidence="4">BAT2 N-terminal domain-containing protein</fullName>
    </recommendedName>
</protein>
<feature type="compositionally biased region" description="Basic and acidic residues" evidence="1">
    <location>
        <begin position="212"/>
        <end position="225"/>
    </location>
</feature>
<feature type="region of interest" description="Disordered" evidence="1">
    <location>
        <begin position="275"/>
        <end position="308"/>
    </location>
</feature>
<proteinExistence type="predicted"/>
<dbReference type="Ensembl" id="ENSGAGT00000009664.1">
    <property type="protein sequence ID" value="ENSGAGP00000008393.1"/>
    <property type="gene ID" value="ENSGAGG00000006671.1"/>
</dbReference>
<feature type="compositionally biased region" description="Acidic residues" evidence="1">
    <location>
        <begin position="64"/>
        <end position="75"/>
    </location>
</feature>
<reference evidence="2" key="2">
    <citation type="submission" date="2025-08" db="UniProtKB">
        <authorList>
            <consortium name="Ensembl"/>
        </authorList>
    </citation>
    <scope>IDENTIFICATION</scope>
</reference>
<dbReference type="STRING" id="38772.ENSGAGP00000008393"/>
<dbReference type="InterPro" id="IPR033184">
    <property type="entry name" value="PRRC2"/>
</dbReference>
<evidence type="ECO:0000313" key="3">
    <source>
        <dbReference type="Proteomes" id="UP000291020"/>
    </source>
</evidence>
<evidence type="ECO:0000256" key="1">
    <source>
        <dbReference type="SAM" id="MobiDB-lite"/>
    </source>
</evidence>
<dbReference type="GO" id="GO:0030154">
    <property type="term" value="P:cell differentiation"/>
    <property type="evidence" value="ECO:0007669"/>
    <property type="project" value="TreeGrafter"/>
</dbReference>
<name>A0A452H1M8_9SAUR</name>
<feature type="compositionally biased region" description="Pro residues" evidence="1">
    <location>
        <begin position="146"/>
        <end position="160"/>
    </location>
</feature>